<keyword evidence="3" id="KW-1185">Reference proteome</keyword>
<dbReference type="EMBL" id="CP000968">
    <property type="protein sequence ID" value="ACB07192.1"/>
    <property type="molecule type" value="Genomic_DNA"/>
</dbReference>
<dbReference type="EnsemblBacteria" id="ACB07192">
    <property type="protein sequence ID" value="ACB07192"/>
    <property type="gene ID" value="Kcr_0439"/>
</dbReference>
<dbReference type="Gene3D" id="3.40.50.300">
    <property type="entry name" value="P-loop containing nucleotide triphosphate hydrolases"/>
    <property type="match status" value="1"/>
</dbReference>
<gene>
    <name evidence="2" type="ordered locus">Kcr_0439</name>
</gene>
<dbReference type="PANTHER" id="PTHR43581:SF3">
    <property type="entry name" value="AAA+ ATPASE DOMAIN-CONTAINING PROTEIN"/>
    <property type="match status" value="1"/>
</dbReference>
<dbReference type="GeneID" id="6093723"/>
<dbReference type="InterPro" id="IPR051396">
    <property type="entry name" value="Bact_Antivir_Def_Nuclease"/>
</dbReference>
<dbReference type="RefSeq" id="WP_012309089.1">
    <property type="nucleotide sequence ID" value="NC_010482.1"/>
</dbReference>
<evidence type="ECO:0000313" key="3">
    <source>
        <dbReference type="Proteomes" id="UP000001686"/>
    </source>
</evidence>
<dbReference type="InterPro" id="IPR041685">
    <property type="entry name" value="AAA_GajA/Old/RecF-like"/>
</dbReference>
<dbReference type="HOGENOM" id="CLU_736944_0_0_2"/>
<accession>B1L413</accession>
<reference evidence="2 3" key="1">
    <citation type="journal article" date="2008" name="Proc. Natl. Acad. Sci. U.S.A.">
        <title>A korarchaeal genome reveals new insights into the evolution of the Archaea.</title>
        <authorList>
            <person name="Elkins J.G."/>
            <person name="Podar M."/>
            <person name="Graham D.E."/>
            <person name="Makarova K.S."/>
            <person name="Wolf Y."/>
            <person name="Randau L."/>
            <person name="Hedlund B.P."/>
            <person name="Brochier-Armanet C."/>
            <person name="Kunin V."/>
            <person name="Anderson I."/>
            <person name="Lapidus A."/>
            <person name="Goltsman E."/>
            <person name="Barry K."/>
            <person name="Koonin E.V."/>
            <person name="Hugenholtz P."/>
            <person name="Kyrpides N."/>
            <person name="Wanner G."/>
            <person name="Richardson P."/>
            <person name="Keller M."/>
            <person name="Stetter K.O."/>
        </authorList>
    </citation>
    <scope>NUCLEOTIDE SEQUENCE [LARGE SCALE GENOMIC DNA]</scope>
    <source>
        <strain evidence="3">OPF8</strain>
    </source>
</reference>
<dbReference type="InterPro" id="IPR027417">
    <property type="entry name" value="P-loop_NTPase"/>
</dbReference>
<feature type="domain" description="Endonuclease GajA/Old nuclease/RecF-like AAA" evidence="1">
    <location>
        <begin position="1"/>
        <end position="89"/>
    </location>
</feature>
<sequence length="375" mass="42998">MISEIRVRNLIRIIEADIEIGNVTLLYGPNSEGKSSILRAIDLLLCTILGPINDYPDLSDYARIDNPKLSLEAQLDEPFSDKVSLEVDYSYLLPISPLVEKESILPSRLELKSERYKFVHRYDMERGSQVLSGGLVFRVNKLPPPKGTYLLESDYISSLRIAGIDLGDLPELSRDFERLRSRFEKPYLYLRRPSYDDILKNIEDGVNYLYSLGRARVGEFIEDLNSVTADSVSVEDIIPGKRIYVCQDNSCLPLTSMSDGFLQVLNILISAYRIENFLRYAEKFGIELKGVLLTEVFDAGVHVDWLLNLLDLMEEKENIRFVAELHTGLLLSRAIKRGFPAYYVHDGRAERLTEENITSPELFRREREAYEEALR</sequence>
<dbReference type="InParanoid" id="B1L413"/>
<dbReference type="eggNOG" id="arCOG05422">
    <property type="taxonomic scope" value="Archaea"/>
</dbReference>
<dbReference type="SUPFAM" id="SSF52540">
    <property type="entry name" value="P-loop containing nucleoside triphosphate hydrolases"/>
    <property type="match status" value="1"/>
</dbReference>
<dbReference type="OrthoDB" id="96585at2157"/>
<name>B1L413_KORCO</name>
<evidence type="ECO:0000313" key="2">
    <source>
        <dbReference type="EMBL" id="ACB07192.1"/>
    </source>
</evidence>
<dbReference type="PANTHER" id="PTHR43581">
    <property type="entry name" value="ATP/GTP PHOSPHATASE"/>
    <property type="match status" value="1"/>
</dbReference>
<dbReference type="KEGG" id="kcr:Kcr_0439"/>
<evidence type="ECO:0000259" key="1">
    <source>
        <dbReference type="Pfam" id="PF13175"/>
    </source>
</evidence>
<protein>
    <submittedName>
        <fullName evidence="2">Predicted ATPase</fullName>
    </submittedName>
</protein>
<dbReference type="Pfam" id="PF13175">
    <property type="entry name" value="AAA_15"/>
    <property type="match status" value="1"/>
</dbReference>
<dbReference type="STRING" id="374847.Kcr_0439"/>
<organism evidence="2 3">
    <name type="scientific">Korarchaeum cryptofilum (strain OPF8)</name>
    <dbReference type="NCBI Taxonomy" id="374847"/>
    <lineage>
        <taxon>Archaea</taxon>
        <taxon>Thermoproteota</taxon>
        <taxon>Candidatus Korarchaeia</taxon>
        <taxon>Candidatus Korarchaeales</taxon>
        <taxon>Candidatus Korarchaeaceae</taxon>
        <taxon>Candidatus Korarchaeum</taxon>
    </lineage>
</organism>
<proteinExistence type="predicted"/>
<dbReference type="AlphaFoldDB" id="B1L413"/>
<dbReference type="Proteomes" id="UP000001686">
    <property type="component" value="Chromosome"/>
</dbReference>